<sequence length="1094" mass="116320">MRYKALITLTAAATLFGCGGDDSGDNPNVPDLRAPESGNAALFFTYPLDDQKDVAPNAPVVFNFGAALQVAPSNFQFTDADGDPVQFELSLVDDGRGVVLRPQEELDPIADYQVVLQGIDANGEEVGLPDGALNFTTRAALDGPVDLQKESADFEVASIFPDDETQFKTMDFSAFRLRTSHPVDEETVVYGDTVSLTRNGQLVPAVLLAKGNALTVDPVDDMTPGVEYVLSVDGVVSRFGDPIASFERTVTPTKTSSPTGKRETLVTEVPAADPNLGCLADNVRVSPLTGEPINCVPVIGTLLEDQTVSKQTGNVFGELAFPPAFPDVTPLRVARGSRLVGDALEVLVGGQVPVGFNSGDVTVEMVADATGYLFPNPTSASPNAAKNLRLFLDLSTTTDDARANGAFTQNLLHVELVGRAIVRDGVLRADAISVVEPRVLGVEDNYGLLSFRMESYRDQTTAPDPLDDQTRPMLQALTQDDGSRQLSWQPGEFADRMVPGEPIVLLFTEALDPNSIVEGVSLRLTKGGMDEPFSWKLDGNALVITPDDPVDYGVEYVVETTTDITDLSGNPLMNLNPLDGTNQLTFTLPTYVEGEDVQRGPFATTVYPGFPCATSDELDLNAFGGMGSQGVCVSSSPESEQVEVDRMPITDMPANRAIRVRFSQNMDPASIELGRTFIVEEVDGGAVEGSLEVGVRHLTFTPDQPWEAGTLYRYTLASETSGCASAICSEDQLPLQTALLLGNESGQGGPNMDILFRGAAATDNVFQELNNLPSVDVNYNFAIDGGESPVTDDNLPVPPNATRILPNQGGAGDENTGGGLVTAANTGCGFEGAPPYSEEDFEQCDARRLLYAAGALNTEILGFVEAEELPDYVDSDRGGVAVRILPTTLGLTNLDATAVIGVDLNAADGETTLATLPVLGDALDTVLEGLGDIPLIGGVLDTVLGPTQDIGLIPIETATGPNIMRVRYEPDANNERTEAPVGYIVPGDNPEAGDLPRFVIEFDLLFDAPQLSLPLGLDHNAKGLPIGQIILEGPMDFLPDGRLFIGLKSREPKEVNLDITLGPLSGGQVRLLIPEQGINLSYQSVSIKKSAQQN</sequence>
<accession>A0ABS0AHI6</accession>
<protein>
    <recommendedName>
        <fullName evidence="2">SbsA Ig-like domain-containing protein</fullName>
    </recommendedName>
</protein>
<dbReference type="InterPro" id="IPR032812">
    <property type="entry name" value="SbsA_Ig"/>
</dbReference>
<reference evidence="3 4" key="1">
    <citation type="submission" date="2012-09" db="EMBL/GenBank/DDBJ databases">
        <title>Genome Sequence of alkane-degrading Bacterium Alcanivorax venustensis ISO4.</title>
        <authorList>
            <person name="Lai Q."/>
            <person name="Shao Z."/>
        </authorList>
    </citation>
    <scope>NUCLEOTIDE SEQUENCE [LARGE SCALE GENOMIC DNA]</scope>
    <source>
        <strain evidence="3 4">ISO4</strain>
    </source>
</reference>
<evidence type="ECO:0000313" key="3">
    <source>
        <dbReference type="EMBL" id="MBF5053379.1"/>
    </source>
</evidence>
<dbReference type="InterPro" id="IPR014755">
    <property type="entry name" value="Cu-Rt/internalin_Ig-like"/>
</dbReference>
<proteinExistence type="predicted"/>
<feature type="domain" description="SbsA Ig-like" evidence="2">
    <location>
        <begin position="489"/>
        <end position="575"/>
    </location>
</feature>
<feature type="domain" description="SbsA Ig-like" evidence="2">
    <location>
        <begin position="43"/>
        <end position="137"/>
    </location>
</feature>
<dbReference type="RefSeq" id="WP_194856112.1">
    <property type="nucleotide sequence ID" value="NZ_ARXR01000015.1"/>
</dbReference>
<dbReference type="EMBL" id="ARXR01000015">
    <property type="protein sequence ID" value="MBF5053379.1"/>
    <property type="molecule type" value="Genomic_DNA"/>
</dbReference>
<evidence type="ECO:0000313" key="4">
    <source>
        <dbReference type="Proteomes" id="UP000644441"/>
    </source>
</evidence>
<dbReference type="PROSITE" id="PS51257">
    <property type="entry name" value="PROKAR_LIPOPROTEIN"/>
    <property type="match status" value="1"/>
</dbReference>
<feature type="domain" description="SbsA Ig-like" evidence="2">
    <location>
        <begin position="650"/>
        <end position="718"/>
    </location>
</feature>
<dbReference type="Gene3D" id="2.60.40.3710">
    <property type="match status" value="1"/>
</dbReference>
<keyword evidence="4" id="KW-1185">Reference proteome</keyword>
<dbReference type="Gene3D" id="2.60.40.1220">
    <property type="match status" value="1"/>
</dbReference>
<evidence type="ECO:0000256" key="1">
    <source>
        <dbReference type="ARBA" id="ARBA00022729"/>
    </source>
</evidence>
<dbReference type="Proteomes" id="UP000644441">
    <property type="component" value="Unassembled WGS sequence"/>
</dbReference>
<dbReference type="Pfam" id="PF13205">
    <property type="entry name" value="Big_5"/>
    <property type="match status" value="3"/>
</dbReference>
<gene>
    <name evidence="3" type="ORF">ISO4_01981</name>
</gene>
<name>A0ABS0AHI6_9GAMM</name>
<keyword evidence="1" id="KW-0732">Signal</keyword>
<evidence type="ECO:0000259" key="2">
    <source>
        <dbReference type="Pfam" id="PF13205"/>
    </source>
</evidence>
<comment type="caution">
    <text evidence="3">The sequence shown here is derived from an EMBL/GenBank/DDBJ whole genome shotgun (WGS) entry which is preliminary data.</text>
</comment>
<organism evidence="3 4">
    <name type="scientific">Alloalcanivorax venustensis ISO4</name>
    <dbReference type="NCBI Taxonomy" id="1177184"/>
    <lineage>
        <taxon>Bacteria</taxon>
        <taxon>Pseudomonadati</taxon>
        <taxon>Pseudomonadota</taxon>
        <taxon>Gammaproteobacteria</taxon>
        <taxon>Oceanospirillales</taxon>
        <taxon>Alcanivoracaceae</taxon>
        <taxon>Alloalcanivorax</taxon>
    </lineage>
</organism>